<dbReference type="Gene3D" id="6.10.250.690">
    <property type="match status" value="1"/>
</dbReference>
<keyword evidence="4" id="KW-0902">Two-component regulatory system</keyword>
<dbReference type="SMART" id="SM00448">
    <property type="entry name" value="REC"/>
    <property type="match status" value="1"/>
</dbReference>
<feature type="modified residue" description="4-aspartylphosphate" evidence="12">
    <location>
        <position position="53"/>
    </location>
</feature>
<keyword evidence="17" id="KW-1185">Reference proteome</keyword>
<dbReference type="InterPro" id="IPR039420">
    <property type="entry name" value="WalR-like"/>
</dbReference>
<accession>A0A178A239</accession>
<dbReference type="GO" id="GO:0006355">
    <property type="term" value="P:regulation of DNA-templated transcription"/>
    <property type="evidence" value="ECO:0007669"/>
    <property type="project" value="InterPro"/>
</dbReference>
<evidence type="ECO:0000256" key="12">
    <source>
        <dbReference type="PROSITE-ProRule" id="PRU00169"/>
    </source>
</evidence>
<dbReference type="CDD" id="cd17574">
    <property type="entry name" value="REC_OmpR"/>
    <property type="match status" value="1"/>
</dbReference>
<evidence type="ECO:0000256" key="6">
    <source>
        <dbReference type="ARBA" id="ARBA00023026"/>
    </source>
</evidence>
<name>A0A178A239_9BACI</name>
<evidence type="ECO:0000256" key="13">
    <source>
        <dbReference type="PROSITE-ProRule" id="PRU01091"/>
    </source>
</evidence>
<keyword evidence="6" id="KW-0843">Virulence</keyword>
<dbReference type="PANTHER" id="PTHR48111">
    <property type="entry name" value="REGULATOR OF RPOS"/>
    <property type="match status" value="1"/>
</dbReference>
<dbReference type="STRING" id="217031.ABB05_06005"/>
<evidence type="ECO:0000256" key="3">
    <source>
        <dbReference type="ARBA" id="ARBA00022553"/>
    </source>
</evidence>
<gene>
    <name evidence="16" type="ORF">ABB05_06005</name>
</gene>
<dbReference type="FunFam" id="1.10.10.10:FF:000018">
    <property type="entry name" value="DNA-binding response regulator ResD"/>
    <property type="match status" value="1"/>
</dbReference>
<reference evidence="16 17" key="1">
    <citation type="submission" date="2015-05" db="EMBL/GenBank/DDBJ databases">
        <title>Comparison of genome.</title>
        <authorList>
            <person name="Zheng Z."/>
            <person name="Sun M."/>
        </authorList>
    </citation>
    <scope>NUCLEOTIDE SEQUENCE [LARGE SCALE GENOMIC DNA]</scope>
    <source>
        <strain evidence="16 17">G25-74</strain>
    </source>
</reference>
<dbReference type="InterPro" id="IPR001789">
    <property type="entry name" value="Sig_transdc_resp-reg_receiver"/>
</dbReference>
<dbReference type="PROSITE" id="PS50110">
    <property type="entry name" value="RESPONSE_REGULATORY"/>
    <property type="match status" value="1"/>
</dbReference>
<evidence type="ECO:0000259" key="14">
    <source>
        <dbReference type="PROSITE" id="PS50110"/>
    </source>
</evidence>
<evidence type="ECO:0000313" key="17">
    <source>
        <dbReference type="Proteomes" id="UP000077881"/>
    </source>
</evidence>
<keyword evidence="9" id="KW-0804">Transcription</keyword>
<evidence type="ECO:0000256" key="4">
    <source>
        <dbReference type="ARBA" id="ARBA00023012"/>
    </source>
</evidence>
<evidence type="ECO:0000259" key="15">
    <source>
        <dbReference type="PROSITE" id="PS51755"/>
    </source>
</evidence>
<dbReference type="InterPro" id="IPR036388">
    <property type="entry name" value="WH-like_DNA-bd_sf"/>
</dbReference>
<keyword evidence="2" id="KW-0963">Cytoplasm</keyword>
<feature type="DNA-binding region" description="OmpR/PhoB-type" evidence="13">
    <location>
        <begin position="125"/>
        <end position="223"/>
    </location>
</feature>
<keyword evidence="5" id="KW-0805">Transcription regulation</keyword>
<evidence type="ECO:0000256" key="1">
    <source>
        <dbReference type="ARBA" id="ARBA00004496"/>
    </source>
</evidence>
<organism evidence="16 17">
    <name type="scientific">Lederbergia galactosidilytica</name>
    <dbReference type="NCBI Taxonomy" id="217031"/>
    <lineage>
        <taxon>Bacteria</taxon>
        <taxon>Bacillati</taxon>
        <taxon>Bacillota</taxon>
        <taxon>Bacilli</taxon>
        <taxon>Bacillales</taxon>
        <taxon>Bacillaceae</taxon>
        <taxon>Lederbergia</taxon>
    </lineage>
</organism>
<dbReference type="RefSeq" id="WP_057988379.1">
    <property type="nucleotide sequence ID" value="NZ_LDJR01000028.1"/>
</dbReference>
<dbReference type="GO" id="GO:0000976">
    <property type="term" value="F:transcription cis-regulatory region binding"/>
    <property type="evidence" value="ECO:0007669"/>
    <property type="project" value="TreeGrafter"/>
</dbReference>
<evidence type="ECO:0000313" key="16">
    <source>
        <dbReference type="EMBL" id="OAK73973.1"/>
    </source>
</evidence>
<dbReference type="GO" id="GO:0032993">
    <property type="term" value="C:protein-DNA complex"/>
    <property type="evidence" value="ECO:0007669"/>
    <property type="project" value="TreeGrafter"/>
</dbReference>
<evidence type="ECO:0000256" key="9">
    <source>
        <dbReference type="ARBA" id="ARBA00023163"/>
    </source>
</evidence>
<feature type="domain" description="Response regulatory" evidence="14">
    <location>
        <begin position="4"/>
        <end position="117"/>
    </location>
</feature>
<proteinExistence type="predicted"/>
<dbReference type="GO" id="GO:0005829">
    <property type="term" value="C:cytosol"/>
    <property type="evidence" value="ECO:0007669"/>
    <property type="project" value="TreeGrafter"/>
</dbReference>
<dbReference type="PATRIC" id="fig|217031.6.peg.1297"/>
<evidence type="ECO:0000256" key="7">
    <source>
        <dbReference type="ARBA" id="ARBA00023125"/>
    </source>
</evidence>
<evidence type="ECO:0000256" key="11">
    <source>
        <dbReference type="ARBA" id="ARBA00039976"/>
    </source>
</evidence>
<dbReference type="PANTHER" id="PTHR48111:SF49">
    <property type="entry name" value="HEME RESPONSE REGULATOR HSSR"/>
    <property type="match status" value="1"/>
</dbReference>
<dbReference type="OrthoDB" id="9790442at2"/>
<dbReference type="GO" id="GO:0000156">
    <property type="term" value="F:phosphorelay response regulator activity"/>
    <property type="evidence" value="ECO:0007669"/>
    <property type="project" value="TreeGrafter"/>
</dbReference>
<dbReference type="CDD" id="cd00383">
    <property type="entry name" value="trans_reg_C"/>
    <property type="match status" value="1"/>
</dbReference>
<comment type="function">
    <text evidence="10">Member of the two-component regulatory system HssS/HssR involved in intracellular heme homeostasis and tempering of staphylococcal virulence. Phosphorylated HssR binds to a direct repeat sequence within hrtAB promoter and activates the expression of hrtAB, an efflux pump, in response to extracellular heme, hemin, hemoglobin or blood.</text>
</comment>
<comment type="subcellular location">
    <subcellularLocation>
        <location evidence="1">Cytoplasm</location>
    </subcellularLocation>
</comment>
<sequence>MQTRMLIVDDDPHIRELLRFYLQRERFEVLAAEDGEVASQLLEQEQVHLAIVDVMMPGKNGWELCEEIRQFYDIPVILLTARGEMEDKAKGFLSGTDDYVVKPFEPEELLFRIRALLRRYQMVSDNIITLNKTVIDRNKYEVKVGEKHLELPLKEFQLLAQLASQPDRIYTREQLLDLVWGQDFVGDNRTIDVHIKRLRERFRGLTDDFKIVTIRGLGYKLEAREK</sequence>
<keyword evidence="8" id="KW-0010">Activator</keyword>
<dbReference type="SMART" id="SM00862">
    <property type="entry name" value="Trans_reg_C"/>
    <property type="match status" value="1"/>
</dbReference>
<protein>
    <recommendedName>
        <fullName evidence="11">Heme response regulator HssR</fullName>
    </recommendedName>
</protein>
<keyword evidence="7 13" id="KW-0238">DNA-binding</keyword>
<dbReference type="AlphaFoldDB" id="A0A178A239"/>
<dbReference type="Pfam" id="PF00072">
    <property type="entry name" value="Response_reg"/>
    <property type="match status" value="1"/>
</dbReference>
<dbReference type="Proteomes" id="UP000077881">
    <property type="component" value="Unassembled WGS sequence"/>
</dbReference>
<dbReference type="Gene3D" id="3.40.50.2300">
    <property type="match status" value="1"/>
</dbReference>
<dbReference type="PROSITE" id="PS51755">
    <property type="entry name" value="OMPR_PHOB"/>
    <property type="match status" value="1"/>
</dbReference>
<dbReference type="InterPro" id="IPR001867">
    <property type="entry name" value="OmpR/PhoB-type_DNA-bd"/>
</dbReference>
<dbReference type="InterPro" id="IPR011006">
    <property type="entry name" value="CheY-like_superfamily"/>
</dbReference>
<dbReference type="EMBL" id="LDJR01000028">
    <property type="protein sequence ID" value="OAK73973.1"/>
    <property type="molecule type" value="Genomic_DNA"/>
</dbReference>
<evidence type="ECO:0000256" key="8">
    <source>
        <dbReference type="ARBA" id="ARBA00023159"/>
    </source>
</evidence>
<dbReference type="Gene3D" id="1.10.10.10">
    <property type="entry name" value="Winged helix-like DNA-binding domain superfamily/Winged helix DNA-binding domain"/>
    <property type="match status" value="1"/>
</dbReference>
<dbReference type="Pfam" id="PF00486">
    <property type="entry name" value="Trans_reg_C"/>
    <property type="match status" value="1"/>
</dbReference>
<evidence type="ECO:0000256" key="10">
    <source>
        <dbReference type="ARBA" id="ARBA00037471"/>
    </source>
</evidence>
<comment type="caution">
    <text evidence="16">The sequence shown here is derived from an EMBL/GenBank/DDBJ whole genome shotgun (WGS) entry which is preliminary data.</text>
</comment>
<evidence type="ECO:0000256" key="5">
    <source>
        <dbReference type="ARBA" id="ARBA00023015"/>
    </source>
</evidence>
<evidence type="ECO:0000256" key="2">
    <source>
        <dbReference type="ARBA" id="ARBA00022490"/>
    </source>
</evidence>
<dbReference type="SUPFAM" id="SSF52172">
    <property type="entry name" value="CheY-like"/>
    <property type="match status" value="1"/>
</dbReference>
<dbReference type="FunFam" id="3.40.50.2300:FF:000001">
    <property type="entry name" value="DNA-binding response regulator PhoB"/>
    <property type="match status" value="1"/>
</dbReference>
<feature type="domain" description="OmpR/PhoB-type" evidence="15">
    <location>
        <begin position="125"/>
        <end position="223"/>
    </location>
</feature>
<keyword evidence="3 12" id="KW-0597">Phosphoprotein</keyword>